<feature type="transmembrane region" description="Helical" evidence="1">
    <location>
        <begin position="152"/>
        <end position="176"/>
    </location>
</feature>
<accession>A0ABX2L8G5</accession>
<evidence type="ECO:0000313" key="2">
    <source>
        <dbReference type="EMBL" id="NUC71653.1"/>
    </source>
</evidence>
<proteinExistence type="predicted"/>
<evidence type="ECO:0000313" key="3">
    <source>
        <dbReference type="Proteomes" id="UP001016761"/>
    </source>
</evidence>
<keyword evidence="1" id="KW-0812">Transmembrane</keyword>
<feature type="transmembrane region" description="Helical" evidence="1">
    <location>
        <begin position="29"/>
        <end position="52"/>
    </location>
</feature>
<name>A0ABX2L8G5_9EURY</name>
<feature type="transmembrane region" description="Helical" evidence="1">
    <location>
        <begin position="197"/>
        <end position="218"/>
    </location>
</feature>
<gene>
    <name evidence="2" type="ORF">HTZ84_04895</name>
</gene>
<sequence length="255" mass="29681">MKRYLRTILRGSMIGVSICIYYLKRLPAFLKWFILRATGVLAFVFVTILYVVSLPVPIIGRVLLKSNSKVDLPDFDIADRVETFREDMMEIMVKKHTPNSGRSSHDLKSEIEFRYWKAKKNHELGEIVISFWGGIIALLLGVFGYWEAVSYVLSGYILIITFSILLRIVILELLAYENADGYIRKRELELRLGWQRAILTSSRSQLLILFLGFVGIVHSPSYRIGMDMLDRHYEKGMKKRKWIEILRKEIRGQSD</sequence>
<feature type="transmembrane region" description="Helical" evidence="1">
    <location>
        <begin position="7"/>
        <end position="23"/>
    </location>
</feature>
<dbReference type="EMBL" id="JABUQZ010000001">
    <property type="protein sequence ID" value="NUC71653.1"/>
    <property type="molecule type" value="Genomic_DNA"/>
</dbReference>
<reference evidence="2 3" key="1">
    <citation type="submission" date="2020-06" db="EMBL/GenBank/DDBJ databases">
        <title>Haloterrigena sp. nov., an extremely halophilic archaeon isolated from a saline sediment.</title>
        <authorList>
            <person name="Liu B.-B."/>
        </authorList>
    </citation>
    <scope>NUCLEOTIDE SEQUENCE [LARGE SCALE GENOMIC DNA]</scope>
    <source>
        <strain evidence="2 3">SYSU A558-1</strain>
    </source>
</reference>
<dbReference type="RefSeq" id="WP_174679644.1">
    <property type="nucleotide sequence ID" value="NZ_JABUQZ010000001.1"/>
</dbReference>
<protein>
    <submittedName>
        <fullName evidence="2">Uncharacterized protein</fullName>
    </submittedName>
</protein>
<keyword evidence="3" id="KW-1185">Reference proteome</keyword>
<comment type="caution">
    <text evidence="2">The sequence shown here is derived from an EMBL/GenBank/DDBJ whole genome shotgun (WGS) entry which is preliminary data.</text>
</comment>
<evidence type="ECO:0000256" key="1">
    <source>
        <dbReference type="SAM" id="Phobius"/>
    </source>
</evidence>
<dbReference type="Proteomes" id="UP001016761">
    <property type="component" value="Unassembled WGS sequence"/>
</dbReference>
<keyword evidence="1" id="KW-0472">Membrane</keyword>
<keyword evidence="1" id="KW-1133">Transmembrane helix</keyword>
<feature type="transmembrane region" description="Helical" evidence="1">
    <location>
        <begin position="124"/>
        <end position="146"/>
    </location>
</feature>
<organism evidence="2 3">
    <name type="scientific">Haloterrigena gelatinilytica</name>
    <dbReference type="NCBI Taxonomy" id="2741724"/>
    <lineage>
        <taxon>Archaea</taxon>
        <taxon>Methanobacteriati</taxon>
        <taxon>Methanobacteriota</taxon>
        <taxon>Stenosarchaea group</taxon>
        <taxon>Halobacteria</taxon>
        <taxon>Halobacteriales</taxon>
        <taxon>Natrialbaceae</taxon>
        <taxon>Haloterrigena</taxon>
    </lineage>
</organism>